<gene>
    <name evidence="1" type="ORF">IHE45_19G017800</name>
</gene>
<organism evidence="1 2">
    <name type="scientific">Dioscorea alata</name>
    <name type="common">Purple yam</name>
    <dbReference type="NCBI Taxonomy" id="55571"/>
    <lineage>
        <taxon>Eukaryota</taxon>
        <taxon>Viridiplantae</taxon>
        <taxon>Streptophyta</taxon>
        <taxon>Embryophyta</taxon>
        <taxon>Tracheophyta</taxon>
        <taxon>Spermatophyta</taxon>
        <taxon>Magnoliopsida</taxon>
        <taxon>Liliopsida</taxon>
        <taxon>Dioscoreales</taxon>
        <taxon>Dioscoreaceae</taxon>
        <taxon>Dioscorea</taxon>
    </lineage>
</organism>
<sequence length="219" mass="24956">MNNPNLLHLLPSSMDHQQLKVQEEQEEKSSSPSSSKNQSEEDESWLDLCLGKNSTSSSTSSMTNIISSSPKSSGKHKVFTCNFCMRTFFSSQALGGHQNAHKRERSEARRFHQAQRFIESSSIMPSFRSLGVQAHSMISKVHGDHRRGDMVARFDKIISGVHHPNNNNNTCFAFSDLNCFSALRWQRSYKITTGFDHQHDHELQKSSRFNINIDLDLRL</sequence>
<comment type="caution">
    <text evidence="1">The sequence shown here is derived from an EMBL/GenBank/DDBJ whole genome shotgun (WGS) entry which is preliminary data.</text>
</comment>
<dbReference type="EMBL" id="CM037029">
    <property type="protein sequence ID" value="KAH7652442.1"/>
    <property type="molecule type" value="Genomic_DNA"/>
</dbReference>
<evidence type="ECO:0000313" key="2">
    <source>
        <dbReference type="Proteomes" id="UP000827976"/>
    </source>
</evidence>
<proteinExistence type="predicted"/>
<dbReference type="Proteomes" id="UP000827976">
    <property type="component" value="Chromosome 19"/>
</dbReference>
<name>A0ACB7TWR7_DIOAL</name>
<evidence type="ECO:0000313" key="1">
    <source>
        <dbReference type="EMBL" id="KAH7652442.1"/>
    </source>
</evidence>
<protein>
    <submittedName>
        <fullName evidence="1">Beta-beta-alpha zinc fingers domain-containing protein</fullName>
    </submittedName>
</protein>
<reference evidence="2" key="1">
    <citation type="journal article" date="2022" name="Nat. Commun.">
        <title>Chromosome evolution and the genetic basis of agronomically important traits in greater yam.</title>
        <authorList>
            <person name="Bredeson J.V."/>
            <person name="Lyons J.B."/>
            <person name="Oniyinde I.O."/>
            <person name="Okereke N.R."/>
            <person name="Kolade O."/>
            <person name="Nnabue I."/>
            <person name="Nwadili C.O."/>
            <person name="Hribova E."/>
            <person name="Parker M."/>
            <person name="Nwogha J."/>
            <person name="Shu S."/>
            <person name="Carlson J."/>
            <person name="Kariba R."/>
            <person name="Muthemba S."/>
            <person name="Knop K."/>
            <person name="Barton G.J."/>
            <person name="Sherwood A.V."/>
            <person name="Lopez-Montes A."/>
            <person name="Asiedu R."/>
            <person name="Jamnadass R."/>
            <person name="Muchugi A."/>
            <person name="Goodstein D."/>
            <person name="Egesi C.N."/>
            <person name="Featherston J."/>
            <person name="Asfaw A."/>
            <person name="Simpson G.G."/>
            <person name="Dolezel J."/>
            <person name="Hendre P.S."/>
            <person name="Van Deynze A."/>
            <person name="Kumar P.L."/>
            <person name="Obidiegwu J.E."/>
            <person name="Bhattacharjee R."/>
            <person name="Rokhsar D.S."/>
        </authorList>
    </citation>
    <scope>NUCLEOTIDE SEQUENCE [LARGE SCALE GENOMIC DNA]</scope>
    <source>
        <strain evidence="2">cv. TDa95/00328</strain>
    </source>
</reference>
<accession>A0ACB7TWR7</accession>
<keyword evidence="2" id="KW-1185">Reference proteome</keyword>